<dbReference type="AlphaFoldDB" id="A0A4Z1GXV2"/>
<sequence length="67" mass="7762">MRGTVQFVNVEQVPVQKANRFTVLPKFGNISEQVSISLEIEREYQSIMMWTEGNFSNIKKRQAAGHY</sequence>
<evidence type="ECO:0000313" key="2">
    <source>
        <dbReference type="Proteomes" id="UP000297814"/>
    </source>
</evidence>
<keyword evidence="2" id="KW-1185">Reference proteome</keyword>
<name>A0A4Z1GXV2_9HELO</name>
<proteinExistence type="predicted"/>
<gene>
    <name evidence="1" type="ORF">BHYA_0034g00590</name>
</gene>
<comment type="caution">
    <text evidence="1">The sequence shown here is derived from an EMBL/GenBank/DDBJ whole genome shotgun (WGS) entry which is preliminary data.</text>
</comment>
<organism evidence="1 2">
    <name type="scientific">Botrytis hyacinthi</name>
    <dbReference type="NCBI Taxonomy" id="278943"/>
    <lineage>
        <taxon>Eukaryota</taxon>
        <taxon>Fungi</taxon>
        <taxon>Dikarya</taxon>
        <taxon>Ascomycota</taxon>
        <taxon>Pezizomycotina</taxon>
        <taxon>Leotiomycetes</taxon>
        <taxon>Helotiales</taxon>
        <taxon>Sclerotiniaceae</taxon>
        <taxon>Botrytis</taxon>
    </lineage>
</organism>
<evidence type="ECO:0000313" key="1">
    <source>
        <dbReference type="EMBL" id="TGO40639.1"/>
    </source>
</evidence>
<accession>A0A4Z1GXV2</accession>
<protein>
    <submittedName>
        <fullName evidence="1">Uncharacterized protein</fullName>
    </submittedName>
</protein>
<dbReference type="EMBL" id="PQXK01000034">
    <property type="protein sequence ID" value="TGO40639.1"/>
    <property type="molecule type" value="Genomic_DNA"/>
</dbReference>
<dbReference type="Proteomes" id="UP000297814">
    <property type="component" value="Unassembled WGS sequence"/>
</dbReference>
<reference evidence="1 2" key="1">
    <citation type="submission" date="2017-12" db="EMBL/GenBank/DDBJ databases">
        <title>Comparative genomics of Botrytis spp.</title>
        <authorList>
            <person name="Valero-Jimenez C.A."/>
            <person name="Tapia P."/>
            <person name="Veloso J."/>
            <person name="Silva-Moreno E."/>
            <person name="Staats M."/>
            <person name="Valdes J.H."/>
            <person name="Van Kan J.A.L."/>
        </authorList>
    </citation>
    <scope>NUCLEOTIDE SEQUENCE [LARGE SCALE GENOMIC DNA]</scope>
    <source>
        <strain evidence="1 2">Bh0001</strain>
    </source>
</reference>